<sequence>MEAERISDLERLLPLVEKYGLSVVLLFLFLIFAYVQWRAVATGKLVPREMLDRALQDNDHLQEILDSERKAFMQPTLEVLQRLKIDHNAVNPENTEDRGG</sequence>
<keyword evidence="1" id="KW-0472">Membrane</keyword>
<keyword evidence="3" id="KW-1185">Reference proteome</keyword>
<gene>
    <name evidence="2" type="ORF">A3844_01595</name>
</gene>
<dbReference type="Proteomes" id="UP000186058">
    <property type="component" value="Unassembled WGS sequence"/>
</dbReference>
<dbReference type="EMBL" id="LVWI01000001">
    <property type="protein sequence ID" value="OKP91833.1"/>
    <property type="molecule type" value="Genomic_DNA"/>
</dbReference>
<name>A0ABX3EUD9_9BACL</name>
<comment type="caution">
    <text evidence="2">The sequence shown here is derived from an EMBL/GenBank/DDBJ whole genome shotgun (WGS) entry which is preliminary data.</text>
</comment>
<evidence type="ECO:0000313" key="3">
    <source>
        <dbReference type="Proteomes" id="UP000186058"/>
    </source>
</evidence>
<proteinExistence type="predicted"/>
<keyword evidence="1" id="KW-1133">Transmembrane helix</keyword>
<dbReference type="RefSeq" id="WP_074106382.1">
    <property type="nucleotide sequence ID" value="NZ_LVWI01000001.1"/>
</dbReference>
<feature type="transmembrane region" description="Helical" evidence="1">
    <location>
        <begin position="20"/>
        <end position="40"/>
    </location>
</feature>
<keyword evidence="1" id="KW-0812">Transmembrane</keyword>
<accession>A0ABX3EUD9</accession>
<reference evidence="2 3" key="1">
    <citation type="submission" date="2016-03" db="EMBL/GenBank/DDBJ databases">
        <authorList>
            <person name="Sant'Anna F.H."/>
            <person name="Ambrosini A."/>
            <person name="Souza R."/>
            <person name="Bach E."/>
            <person name="Fernandes G."/>
            <person name="Balsanelli E."/>
            <person name="Baura V.A."/>
            <person name="Souza E.M."/>
            <person name="Passaglia L."/>
        </authorList>
    </citation>
    <scope>NUCLEOTIDE SEQUENCE [LARGE SCALE GENOMIC DNA]</scope>
    <source>
        <strain evidence="2 3">P26E</strain>
    </source>
</reference>
<protein>
    <submittedName>
        <fullName evidence="2">Uncharacterized protein</fullName>
    </submittedName>
</protein>
<evidence type="ECO:0000256" key="1">
    <source>
        <dbReference type="SAM" id="Phobius"/>
    </source>
</evidence>
<evidence type="ECO:0000313" key="2">
    <source>
        <dbReference type="EMBL" id="OKP91833.1"/>
    </source>
</evidence>
<organism evidence="2 3">
    <name type="scientific">Paenibacillus helianthi</name>
    <dbReference type="NCBI Taxonomy" id="1349432"/>
    <lineage>
        <taxon>Bacteria</taxon>
        <taxon>Bacillati</taxon>
        <taxon>Bacillota</taxon>
        <taxon>Bacilli</taxon>
        <taxon>Bacillales</taxon>
        <taxon>Paenibacillaceae</taxon>
        <taxon>Paenibacillus</taxon>
    </lineage>
</organism>